<feature type="compositionally biased region" description="Basic and acidic residues" evidence="4">
    <location>
        <begin position="134"/>
        <end position="143"/>
    </location>
</feature>
<keyword evidence="2" id="KW-0597">Phosphoprotein</keyword>
<dbReference type="OrthoDB" id="5597648at2759"/>
<sequence length="696" mass="78139">MDTSDSEHFESADEFHSDSESSEDTGDKSVLDNLDNDLEKRLGNLNIDENLGNISAKQSENSVSNNASILGDIEGNRTNEIKVKNDYKDNPIIPKRITDININSLVETQVADTPNQDVLVNRRLVDQDIPAQNRTEKQHKSECEIVTLKKHSTESSSEKANDDQSQESETENMWDNNEWEPISIDNVNPSVGKNIKTVSLPEKTIEENLWENDDWEPIENKGDDSDDTWQKEEWDPIENKIAVSSQAKDTSNDTTWGGWSTWGVSSILSTATHSVSTLTNQVSQGLSNVLENSMGIPNPEELAKQHLNEEEKICGILENVEQNSAVEEDSKDKNYNGFGFGNLSNFVSGVSNLTKFVEHTGNKVINGGLDTLETIGKKTMEVLQEGDPGLKNKRAFLKLDQDKPVLSQVLKEAKAKAEEENRALQQKNISKKLNYESLFDDYHGLVHLEALEMLSKQCDIKLESLSGACAGDALKEILETLEQVRELCELPDEDDEDQSTLEEIEEKIESALKEINIKITYDKGISTWKEAENWLNSLQLDICDDTEIHQKALQVLAQLTAIAVEQFHKAGELLLIKEHRSTADEADSLVLLTTALTSLIGFAAGKFSEKLNARASGTLNKEKINDLITNVFFEFLHDFTGSQQQFIYTRCISTIDTCTSSRCCINKITMKMSFYYTTSRFSSEICFRFKHLIIVL</sequence>
<reference evidence="5" key="2">
    <citation type="submission" date="2022-10" db="EMBL/GenBank/DDBJ databases">
        <authorList>
            <consortium name="ENA_rothamsted_submissions"/>
            <consortium name="culmorum"/>
            <person name="King R."/>
        </authorList>
    </citation>
    <scope>NUCLEOTIDE SEQUENCE</scope>
</reference>
<evidence type="ECO:0008006" key="7">
    <source>
        <dbReference type="Google" id="ProtNLM"/>
    </source>
</evidence>
<dbReference type="InterPro" id="IPR007998">
    <property type="entry name" value="DUF719"/>
</dbReference>
<accession>A0A9N9SIZ8</accession>
<organism evidence="5 6">
    <name type="scientific">Phaedon cochleariae</name>
    <name type="common">Mustard beetle</name>
    <dbReference type="NCBI Taxonomy" id="80249"/>
    <lineage>
        <taxon>Eukaryota</taxon>
        <taxon>Metazoa</taxon>
        <taxon>Ecdysozoa</taxon>
        <taxon>Arthropoda</taxon>
        <taxon>Hexapoda</taxon>
        <taxon>Insecta</taxon>
        <taxon>Pterygota</taxon>
        <taxon>Neoptera</taxon>
        <taxon>Endopterygota</taxon>
        <taxon>Coleoptera</taxon>
        <taxon>Polyphaga</taxon>
        <taxon>Cucujiformia</taxon>
        <taxon>Chrysomeloidea</taxon>
        <taxon>Chrysomelidae</taxon>
        <taxon>Chrysomelinae</taxon>
        <taxon>Chrysomelini</taxon>
        <taxon>Phaedon</taxon>
    </lineage>
</organism>
<dbReference type="PANTHER" id="PTHR12842">
    <property type="entry name" value="FI01459P"/>
    <property type="match status" value="1"/>
</dbReference>
<gene>
    <name evidence="5" type="ORF">PHAECO_LOCUS7305</name>
</gene>
<dbReference type="Pfam" id="PF05334">
    <property type="entry name" value="DUF719"/>
    <property type="match status" value="1"/>
</dbReference>
<name>A0A9N9SIZ8_PHACE</name>
<evidence type="ECO:0000256" key="1">
    <source>
        <dbReference type="ARBA" id="ARBA00006903"/>
    </source>
</evidence>
<dbReference type="Proteomes" id="UP001153737">
    <property type="component" value="Chromosome 3"/>
</dbReference>
<feature type="compositionally biased region" description="Basic and acidic residues" evidence="4">
    <location>
        <begin position="1"/>
        <end position="30"/>
    </location>
</feature>
<evidence type="ECO:0000256" key="4">
    <source>
        <dbReference type="SAM" id="MobiDB-lite"/>
    </source>
</evidence>
<evidence type="ECO:0000313" key="5">
    <source>
        <dbReference type="EMBL" id="CAG9820134.1"/>
    </source>
</evidence>
<dbReference type="PANTHER" id="PTHR12842:SF6">
    <property type="entry name" value="FI01459P"/>
    <property type="match status" value="1"/>
</dbReference>
<proteinExistence type="inferred from homology"/>
<keyword evidence="6" id="KW-1185">Reference proteome</keyword>
<protein>
    <recommendedName>
        <fullName evidence="7">Protein FAM114A2</fullName>
    </recommendedName>
</protein>
<reference evidence="5" key="1">
    <citation type="submission" date="2022-01" db="EMBL/GenBank/DDBJ databases">
        <authorList>
            <person name="King R."/>
        </authorList>
    </citation>
    <scope>NUCLEOTIDE SEQUENCE</scope>
</reference>
<evidence type="ECO:0000256" key="3">
    <source>
        <dbReference type="SAM" id="Coils"/>
    </source>
</evidence>
<comment type="similarity">
    <text evidence="1">Belongs to the FAM114 family.</text>
</comment>
<evidence type="ECO:0000313" key="6">
    <source>
        <dbReference type="Proteomes" id="UP001153737"/>
    </source>
</evidence>
<evidence type="ECO:0000256" key="2">
    <source>
        <dbReference type="ARBA" id="ARBA00022553"/>
    </source>
</evidence>
<feature type="coiled-coil region" evidence="3">
    <location>
        <begin position="407"/>
        <end position="434"/>
    </location>
</feature>
<keyword evidence="3" id="KW-0175">Coiled coil</keyword>
<dbReference type="AlphaFoldDB" id="A0A9N9SIZ8"/>
<feature type="compositionally biased region" description="Basic and acidic residues" evidence="4">
    <location>
        <begin position="151"/>
        <end position="162"/>
    </location>
</feature>
<feature type="region of interest" description="Disordered" evidence="4">
    <location>
        <begin position="130"/>
        <end position="172"/>
    </location>
</feature>
<feature type="region of interest" description="Disordered" evidence="4">
    <location>
        <begin position="1"/>
        <end position="33"/>
    </location>
</feature>
<dbReference type="EMBL" id="OU896709">
    <property type="protein sequence ID" value="CAG9820134.1"/>
    <property type="molecule type" value="Genomic_DNA"/>
</dbReference>